<dbReference type="PANTHER" id="PTHR43353:SF5">
    <property type="entry name" value="SUCCINATE-SEMIALDEHYDE DEHYDROGENASE, MITOCHONDRIAL"/>
    <property type="match status" value="1"/>
</dbReference>
<keyword evidence="2" id="KW-0560">Oxidoreductase</keyword>
<dbReference type="GO" id="GO:0004777">
    <property type="term" value="F:succinate-semialdehyde dehydrogenase (NAD+) activity"/>
    <property type="evidence" value="ECO:0007669"/>
    <property type="project" value="TreeGrafter"/>
</dbReference>
<accession>A0A6G4A9C5</accession>
<evidence type="ECO:0000256" key="1">
    <source>
        <dbReference type="ARBA" id="ARBA00009986"/>
    </source>
</evidence>
<dbReference type="InterPro" id="IPR016162">
    <property type="entry name" value="Ald_DH_N"/>
</dbReference>
<evidence type="ECO:0000313" key="4">
    <source>
        <dbReference type="EMBL" id="NEW69905.1"/>
    </source>
</evidence>
<organism evidence="4 5">
    <name type="scientific">Streptomyces rhizosphaericus</name>
    <dbReference type="NCBI Taxonomy" id="114699"/>
    <lineage>
        <taxon>Bacteria</taxon>
        <taxon>Bacillati</taxon>
        <taxon>Actinomycetota</taxon>
        <taxon>Actinomycetes</taxon>
        <taxon>Kitasatosporales</taxon>
        <taxon>Streptomycetaceae</taxon>
        <taxon>Streptomyces</taxon>
        <taxon>Streptomyces violaceusniger group</taxon>
    </lineage>
</organism>
<feature type="domain" description="Aldehyde dehydrogenase" evidence="3">
    <location>
        <begin position="28"/>
        <end position="484"/>
    </location>
</feature>
<dbReference type="CDD" id="cd07103">
    <property type="entry name" value="ALDH_F5_SSADH_GabD"/>
    <property type="match status" value="1"/>
</dbReference>
<proteinExistence type="inferred from homology"/>
<dbReference type="AlphaFoldDB" id="A0A6G4A9C5"/>
<dbReference type="GO" id="GO:0009450">
    <property type="term" value="P:gamma-aminobutyric acid catabolic process"/>
    <property type="evidence" value="ECO:0007669"/>
    <property type="project" value="TreeGrafter"/>
</dbReference>
<dbReference type="Proteomes" id="UP000476310">
    <property type="component" value="Unassembled WGS sequence"/>
</dbReference>
<gene>
    <name evidence="4" type="ORF">G4H13_05620</name>
</gene>
<name>A0A6G4A9C5_9ACTN</name>
<dbReference type="Gene3D" id="3.40.605.10">
    <property type="entry name" value="Aldehyde Dehydrogenase, Chain A, domain 1"/>
    <property type="match status" value="1"/>
</dbReference>
<dbReference type="InterPro" id="IPR050740">
    <property type="entry name" value="Aldehyde_DH_Superfamily"/>
</dbReference>
<dbReference type="FunFam" id="3.40.309.10:FF:000004">
    <property type="entry name" value="Succinate-semialdehyde dehydrogenase I"/>
    <property type="match status" value="1"/>
</dbReference>
<dbReference type="EMBL" id="JAAIKT010000004">
    <property type="protein sequence ID" value="NEW69905.1"/>
    <property type="molecule type" value="Genomic_DNA"/>
</dbReference>
<comment type="similarity">
    <text evidence="1">Belongs to the aldehyde dehydrogenase family.</text>
</comment>
<dbReference type="SUPFAM" id="SSF53720">
    <property type="entry name" value="ALDH-like"/>
    <property type="match status" value="1"/>
</dbReference>
<comment type="caution">
    <text evidence="4">The sequence shown here is derived from an EMBL/GenBank/DDBJ whole genome shotgun (WGS) entry which is preliminary data.</text>
</comment>
<dbReference type="FunFam" id="3.40.605.10:FF:000026">
    <property type="entry name" value="Aldehyde dehydrogenase, putative"/>
    <property type="match status" value="1"/>
</dbReference>
<reference evidence="4" key="1">
    <citation type="submission" date="2020-02" db="EMBL/GenBank/DDBJ databases">
        <title>A new Streptomyces sp. for controlling soil-borne diseases.</title>
        <authorList>
            <person name="Li X."/>
            <person name="Tian Y."/>
            <person name="Gao K."/>
        </authorList>
    </citation>
    <scope>NUCLEOTIDE SEQUENCE [LARGE SCALE GENOMIC DNA]</scope>
    <source>
        <strain evidence="4">0250</strain>
    </source>
</reference>
<keyword evidence="5" id="KW-1185">Reference proteome</keyword>
<dbReference type="RefSeq" id="WP_164424400.1">
    <property type="nucleotide sequence ID" value="NZ_JAAIKT010000004.1"/>
</dbReference>
<dbReference type="InterPro" id="IPR015590">
    <property type="entry name" value="Aldehyde_DH_dom"/>
</dbReference>
<evidence type="ECO:0000313" key="5">
    <source>
        <dbReference type="Proteomes" id="UP000476310"/>
    </source>
</evidence>
<dbReference type="InterPro" id="IPR016161">
    <property type="entry name" value="Ald_DH/histidinol_DH"/>
</dbReference>
<dbReference type="FunFam" id="3.40.605.10:FF:000007">
    <property type="entry name" value="NAD/NADP-dependent betaine aldehyde dehydrogenase"/>
    <property type="match status" value="1"/>
</dbReference>
<dbReference type="Pfam" id="PF00171">
    <property type="entry name" value="Aldedh"/>
    <property type="match status" value="1"/>
</dbReference>
<evidence type="ECO:0000256" key="2">
    <source>
        <dbReference type="ARBA" id="ARBA00023002"/>
    </source>
</evidence>
<dbReference type="Gene3D" id="3.40.309.10">
    <property type="entry name" value="Aldehyde Dehydrogenase, Chain A, domain 2"/>
    <property type="match status" value="1"/>
</dbReference>
<sequence length="489" mass="51494">MSNTITEAAVLNKTEKGLLIGGRFRAAAAGRTFAVENPATGTTLCEVADGSAEDALDALGAASAAQSSWAATPPRERAEILRRAYQLLTERTEEIALLITLEMGKSLAESRAEVAYGAEFFRWFSEEAVRIRGDWTVNPGGSGRIVLMRQPVGPCLLITPWNVPLAMPTRKIGPAIAAGCTMILKPAEQTPLTALMLAGILAEAGLPDGVLNVVTTSSPGPVTEPLIHDERLRKLSFTGSTEVGRILIASSADKVLRTSMELGGNGPFIVCADADIDAAVDGAMIAKMRNIGQACIAANRFYLHADVAEEFTDKLTDRMSGMAVGSGVDEGVEVGPLIDAGQRDKVAALVDDAVRRGAHIRTGGKAASGPGYFYPPTVLTDVPSSSRLAREEIFGPVAPISTFTDEQEMLRAANDTESGLVSYVYTRDLDRAIRLAENLETGMVGINQGLVSNPAAPFGGMKQSGLGREGGSVGIDEYLEVKYVAVGVA</sequence>
<dbReference type="InterPro" id="IPR016163">
    <property type="entry name" value="Ald_DH_C"/>
</dbReference>
<evidence type="ECO:0000259" key="3">
    <source>
        <dbReference type="Pfam" id="PF00171"/>
    </source>
</evidence>
<protein>
    <submittedName>
        <fullName evidence="4">NAD-dependent succinate-semialdehyde dehydrogenase</fullName>
    </submittedName>
</protein>
<dbReference type="PANTHER" id="PTHR43353">
    <property type="entry name" value="SUCCINATE-SEMIALDEHYDE DEHYDROGENASE, MITOCHONDRIAL"/>
    <property type="match status" value="1"/>
</dbReference>